<proteinExistence type="predicted"/>
<organism evidence="1 2">
    <name type="scientific">Sphingomonas bisphenolicum</name>
    <dbReference type="NCBI Taxonomy" id="296544"/>
    <lineage>
        <taxon>Bacteria</taxon>
        <taxon>Pseudomonadati</taxon>
        <taxon>Pseudomonadota</taxon>
        <taxon>Alphaproteobacteria</taxon>
        <taxon>Sphingomonadales</taxon>
        <taxon>Sphingomonadaceae</taxon>
        <taxon>Sphingomonas</taxon>
    </lineage>
</organism>
<gene>
    <name evidence="1" type="ORF">SBA_ch1_24090</name>
</gene>
<evidence type="ECO:0000313" key="1">
    <source>
        <dbReference type="EMBL" id="BBF70209.1"/>
    </source>
</evidence>
<reference evidence="1" key="1">
    <citation type="submission" date="2018-07" db="EMBL/GenBank/DDBJ databases">
        <title>Complete genome sequence of Sphingomonas bisphenolicum strain AO1, a bisphenol A degradative bacterium isolated from Japanese farm field.</title>
        <authorList>
            <person name="Murakami M."/>
            <person name="Koh M."/>
            <person name="Koba S."/>
            <person name="Matsumura Y."/>
        </authorList>
    </citation>
    <scope>NUCLEOTIDE SEQUENCE</scope>
    <source>
        <strain evidence="1">AO1</strain>
    </source>
</reference>
<name>A0ABN5WD47_9SPHN</name>
<dbReference type="EMBL" id="AP018817">
    <property type="protein sequence ID" value="BBF70209.1"/>
    <property type="molecule type" value="Genomic_DNA"/>
</dbReference>
<protein>
    <submittedName>
        <fullName evidence="1">Uncharacterized protein</fullName>
    </submittedName>
</protein>
<sequence>MAKMPTRPSIADQLEGASHELDLLIRDARLSPDRRHDRRHADLEERAQAIAASIVAPFRGGRTPSAPALAIETQGAKSSAWF</sequence>
<accession>A0ABN5WD47</accession>
<keyword evidence="2" id="KW-1185">Reference proteome</keyword>
<evidence type="ECO:0000313" key="2">
    <source>
        <dbReference type="Proteomes" id="UP001059971"/>
    </source>
</evidence>
<dbReference type="Proteomes" id="UP001059971">
    <property type="component" value="Chromosome 1"/>
</dbReference>
<dbReference type="RefSeq" id="WP_261934619.1">
    <property type="nucleotide sequence ID" value="NZ_AP018817.1"/>
</dbReference>